<gene>
    <name evidence="2" type="ORF">HD599_000234</name>
</gene>
<comment type="caution">
    <text evidence="2">The sequence shown here is derived from an EMBL/GenBank/DDBJ whole genome shotgun (WGS) entry which is preliminary data.</text>
</comment>
<dbReference type="Proteomes" id="UP000536685">
    <property type="component" value="Unassembled WGS sequence"/>
</dbReference>
<keyword evidence="3" id="KW-1185">Reference proteome</keyword>
<evidence type="ECO:0008006" key="4">
    <source>
        <dbReference type="Google" id="ProtNLM"/>
    </source>
</evidence>
<sequence length="136" mass="13905">MTTARLCTAALGSVVLAASLAGCTLIDVLAAGEKEQVFASYAEASATHEPAFAPPEFVPEDAANLRIRTVTDGPGTILSYESDTPPAGDGCAAGKIDGSPALDVGWWPETMPGDGTVCGSWTVFVKGEFTYAFDGG</sequence>
<proteinExistence type="predicted"/>
<accession>A0A841AJM5</accession>
<reference evidence="2 3" key="1">
    <citation type="submission" date="2020-08" db="EMBL/GenBank/DDBJ databases">
        <title>Sequencing the genomes of 1000 actinobacteria strains.</title>
        <authorList>
            <person name="Klenk H.-P."/>
        </authorList>
    </citation>
    <scope>NUCLEOTIDE SEQUENCE [LARGE SCALE GENOMIC DNA]</scope>
    <source>
        <strain evidence="2 3">DSM 105784</strain>
    </source>
</reference>
<evidence type="ECO:0000256" key="1">
    <source>
        <dbReference type="SAM" id="SignalP"/>
    </source>
</evidence>
<dbReference type="RefSeq" id="WP_184232877.1">
    <property type="nucleotide sequence ID" value="NZ_JACHMJ010000001.1"/>
</dbReference>
<evidence type="ECO:0000313" key="2">
    <source>
        <dbReference type="EMBL" id="MBB5841911.1"/>
    </source>
</evidence>
<name>A0A841AJM5_9MICO</name>
<feature type="signal peptide" evidence="1">
    <location>
        <begin position="1"/>
        <end position="17"/>
    </location>
</feature>
<evidence type="ECO:0000313" key="3">
    <source>
        <dbReference type="Proteomes" id="UP000536685"/>
    </source>
</evidence>
<dbReference type="EMBL" id="JACHMJ010000001">
    <property type="protein sequence ID" value="MBB5841911.1"/>
    <property type="molecule type" value="Genomic_DNA"/>
</dbReference>
<keyword evidence="1" id="KW-0732">Signal</keyword>
<dbReference type="AlphaFoldDB" id="A0A841AJM5"/>
<organism evidence="2 3">
    <name type="scientific">Conyzicola lurida</name>
    <dbReference type="NCBI Taxonomy" id="1172621"/>
    <lineage>
        <taxon>Bacteria</taxon>
        <taxon>Bacillati</taxon>
        <taxon>Actinomycetota</taxon>
        <taxon>Actinomycetes</taxon>
        <taxon>Micrococcales</taxon>
        <taxon>Microbacteriaceae</taxon>
        <taxon>Conyzicola</taxon>
    </lineage>
</organism>
<feature type="chain" id="PRO_5038525374" description="Lipoprotein" evidence="1">
    <location>
        <begin position="18"/>
        <end position="136"/>
    </location>
</feature>
<dbReference type="PROSITE" id="PS51257">
    <property type="entry name" value="PROKAR_LIPOPROTEIN"/>
    <property type="match status" value="1"/>
</dbReference>
<protein>
    <recommendedName>
        <fullName evidence="4">Lipoprotein</fullName>
    </recommendedName>
</protein>